<organism evidence="1 2">
    <name type="scientific">Bacteroides fragilis str. 3998T(B)3</name>
    <dbReference type="NCBI Taxonomy" id="1339316"/>
    <lineage>
        <taxon>Bacteria</taxon>
        <taxon>Pseudomonadati</taxon>
        <taxon>Bacteroidota</taxon>
        <taxon>Bacteroidia</taxon>
        <taxon>Bacteroidales</taxon>
        <taxon>Bacteroidaceae</taxon>
        <taxon>Bacteroides</taxon>
    </lineage>
</organism>
<dbReference type="AlphaFoldDB" id="A0A015U0X3"/>
<dbReference type="PATRIC" id="fig|1339316.3.peg.2849"/>
<gene>
    <name evidence="1" type="ORF">M125_2988</name>
</gene>
<evidence type="ECO:0000313" key="1">
    <source>
        <dbReference type="EMBL" id="EXY90329.1"/>
    </source>
</evidence>
<proteinExistence type="predicted"/>
<dbReference type="EMBL" id="JGDB01000184">
    <property type="protein sequence ID" value="EXY90329.1"/>
    <property type="molecule type" value="Genomic_DNA"/>
</dbReference>
<sequence length="101" mass="12115">MPKGRDKELIKKRDEALCRRYYYWTETQGLRFDRALKILSEQEFFISEERIMAVIRERSKIDPDIQPVPKVRAPRLTYKQLALFSDDAGYPIGQIHRDSRR</sequence>
<dbReference type="RefSeq" id="WP_032597011.1">
    <property type="nucleotide sequence ID" value="NZ_JGDB01000184.1"/>
</dbReference>
<name>A0A015U0X3_BACFG</name>
<comment type="caution">
    <text evidence="1">The sequence shown here is derived from an EMBL/GenBank/DDBJ whole genome shotgun (WGS) entry which is preliminary data.</text>
</comment>
<reference evidence="1 2" key="1">
    <citation type="submission" date="2014-02" db="EMBL/GenBank/DDBJ databases">
        <authorList>
            <person name="Sears C."/>
            <person name="Carroll K."/>
            <person name="Sack B.R."/>
            <person name="Qadri F."/>
            <person name="Myers L.L."/>
            <person name="Chung G.-T."/>
            <person name="Escheverria P."/>
            <person name="Fraser C.M."/>
            <person name="Sadzewicz L."/>
            <person name="Shefchek K.A."/>
            <person name="Tallon L."/>
            <person name="Das S.P."/>
            <person name="Daugherty S."/>
            <person name="Mongodin E.F."/>
        </authorList>
    </citation>
    <scope>NUCLEOTIDE SEQUENCE [LARGE SCALE GENOMIC DNA]</scope>
    <source>
        <strain evidence="2">3998T(B)3</strain>
    </source>
</reference>
<accession>A0A015U0X3</accession>
<dbReference type="Proteomes" id="UP000020773">
    <property type="component" value="Unassembled WGS sequence"/>
</dbReference>
<evidence type="ECO:0000313" key="2">
    <source>
        <dbReference type="Proteomes" id="UP000020773"/>
    </source>
</evidence>
<protein>
    <submittedName>
        <fullName evidence="1">Putative carboxymuconolactone decarboxylase</fullName>
    </submittedName>
</protein>